<comment type="similarity">
    <text evidence="2">Belongs to the BshC family.</text>
</comment>
<sequence>MRTESVQLPFSQPIVEAYVQRTHPGVEALFGSHPAEESHWHRRLNWLKAQAGKRVAPERLAEALQAYNKRLNDYPAVMANIEAIRSGAPVVVTGQQAGLWTGPLLVIHKAVTAISAAKDASRLAGTAVVPVFWVAGEDHDWDEANHAYVRSGETTLTRLAIPRPKGGRTSVSRTKVAPAAMADALEQLGSALPDTEFKRDLLEALAGFASDCDDLSAWFAAAMGWLFGKHGLVLLDSDDAGIRSLEAPMFAEMIRRNDELEAAYLRSAASLRELGYSPTADVAETCANLFLFEADERMLLFKGDDGFRNRKETFRLSREELLRIAEHEPQRLSNNVLTRPIMQDYVLPVLGAVLGPGEIAYWTLTGEAFRALGMEMPLILPRMSYTIVDRTTEKHMAKYGLAYRDIVERYEAHRAAWLKERDELDIEARFEAARSQFAALYGPVMGMSASLEKGLGDLAADNLRRIQEQIGYLEKRTKEAHARRFDSALRQQDGIALALWPDNKPQERVLNMTDFWNRSGSAWLEKLLDAPYERAGGHHLIYL</sequence>
<dbReference type="Pfam" id="PF10079">
    <property type="entry name" value="Rossmann-like_BshC"/>
    <property type="match status" value="1"/>
</dbReference>
<feature type="domain" description="Bacillithiol biosynthesis BshC C-terminal coiled-coil" evidence="4">
    <location>
        <begin position="386"/>
        <end position="543"/>
    </location>
</feature>
<reference evidence="5 6" key="1">
    <citation type="submission" date="2020-01" db="EMBL/GenBank/DDBJ databases">
        <title>Paenibacillus soybeanensis sp. nov. isolated from the nodules of soybean (Glycine max(L.) Merr).</title>
        <authorList>
            <person name="Wang H."/>
        </authorList>
    </citation>
    <scope>NUCLEOTIDE SEQUENCE [LARGE SCALE GENOMIC DNA]</scope>
    <source>
        <strain evidence="5 6">T1</strain>
    </source>
</reference>
<dbReference type="RefSeq" id="WP_161740967.1">
    <property type="nucleotide sequence ID" value="NZ_JAAAMV010000001.1"/>
</dbReference>
<comment type="function">
    <text evidence="2">Involved in bacillithiol (BSH) biosynthesis. May catalyze the last step of the pathway, the addition of cysteine to glucosamine malate (GlcN-Mal) to generate BSH.</text>
</comment>
<evidence type="ECO:0000259" key="3">
    <source>
        <dbReference type="Pfam" id="PF10079"/>
    </source>
</evidence>
<evidence type="ECO:0000259" key="4">
    <source>
        <dbReference type="Pfam" id="PF24850"/>
    </source>
</evidence>
<dbReference type="PIRSF" id="PIRSF012535">
    <property type="entry name" value="UCP012535"/>
    <property type="match status" value="1"/>
</dbReference>
<keyword evidence="6" id="KW-1185">Reference proteome</keyword>
<evidence type="ECO:0000256" key="1">
    <source>
        <dbReference type="ARBA" id="ARBA00022598"/>
    </source>
</evidence>
<evidence type="ECO:0000313" key="5">
    <source>
        <dbReference type="EMBL" id="NBD22810.1"/>
    </source>
</evidence>
<dbReference type="EMBL" id="JAAAMV010000001">
    <property type="protein sequence ID" value="NBD22810.1"/>
    <property type="molecule type" value="Genomic_DNA"/>
</dbReference>
<name>A0ABW9XJL9_9BACL</name>
<evidence type="ECO:0000313" key="6">
    <source>
        <dbReference type="Proteomes" id="UP000665561"/>
    </source>
</evidence>
<comment type="caution">
    <text evidence="5">The sequence shown here is derived from an EMBL/GenBank/DDBJ whole genome shotgun (WGS) entry which is preliminary data.</text>
</comment>
<accession>A0ABW9XJL9</accession>
<dbReference type="Proteomes" id="UP000665561">
    <property type="component" value="Unassembled WGS sequence"/>
</dbReference>
<evidence type="ECO:0000256" key="2">
    <source>
        <dbReference type="HAMAP-Rule" id="MF_01867"/>
    </source>
</evidence>
<dbReference type="Pfam" id="PF24850">
    <property type="entry name" value="CC_BshC"/>
    <property type="match status" value="1"/>
</dbReference>
<dbReference type="NCBIfam" id="TIGR03998">
    <property type="entry name" value="thiol_BshC"/>
    <property type="match status" value="1"/>
</dbReference>
<proteinExistence type="inferred from homology"/>
<gene>
    <name evidence="2 5" type="primary">bshC</name>
    <name evidence="5" type="ORF">GT019_02880</name>
</gene>
<dbReference type="InterPro" id="IPR055398">
    <property type="entry name" value="Rossmann-like_BshC"/>
</dbReference>
<protein>
    <recommendedName>
        <fullName evidence="2">Putative cysteine ligase BshC</fullName>
        <ecNumber evidence="2">6.-.-.-</ecNumber>
    </recommendedName>
</protein>
<dbReference type="EC" id="6.-.-.-" evidence="2"/>
<feature type="domain" description="Bacillithiol biosynthesis BshC N-terminal Rossmann-like" evidence="3">
    <location>
        <begin position="1"/>
        <end position="383"/>
    </location>
</feature>
<keyword evidence="1 2" id="KW-0436">Ligase</keyword>
<dbReference type="HAMAP" id="MF_01867">
    <property type="entry name" value="BshC"/>
    <property type="match status" value="1"/>
</dbReference>
<organism evidence="5 6">
    <name type="scientific">Paenibacillus glycinis</name>
    <dbReference type="NCBI Taxonomy" id="2697035"/>
    <lineage>
        <taxon>Bacteria</taxon>
        <taxon>Bacillati</taxon>
        <taxon>Bacillota</taxon>
        <taxon>Bacilli</taxon>
        <taxon>Bacillales</taxon>
        <taxon>Paenibacillaceae</taxon>
        <taxon>Paenibacillus</taxon>
    </lineage>
</organism>
<dbReference type="InterPro" id="IPR011199">
    <property type="entry name" value="Bacillithiol_biosynth_BshC"/>
</dbReference>
<dbReference type="InterPro" id="IPR055399">
    <property type="entry name" value="CC_BshC"/>
</dbReference>